<protein>
    <recommendedName>
        <fullName evidence="4">Phospholipase B1, membrane-associated</fullName>
    </recommendedName>
</protein>
<keyword evidence="1" id="KW-1133">Transmembrane helix</keyword>
<evidence type="ECO:0000313" key="2">
    <source>
        <dbReference type="EMBL" id="KAG2211284.1"/>
    </source>
</evidence>
<dbReference type="SUPFAM" id="SSF52266">
    <property type="entry name" value="SGNH hydrolase"/>
    <property type="match status" value="1"/>
</dbReference>
<dbReference type="PANTHER" id="PTHR21325">
    <property type="entry name" value="PHOSPHOLIPASE B, PLB1"/>
    <property type="match status" value="1"/>
</dbReference>
<evidence type="ECO:0000313" key="3">
    <source>
        <dbReference type="Proteomes" id="UP000603453"/>
    </source>
</evidence>
<dbReference type="GO" id="GO:0004620">
    <property type="term" value="F:phospholipase activity"/>
    <property type="evidence" value="ECO:0007669"/>
    <property type="project" value="InterPro"/>
</dbReference>
<accession>A0A8H7VE89</accession>
<keyword evidence="1" id="KW-0472">Membrane</keyword>
<dbReference type="OrthoDB" id="10265800at2759"/>
<dbReference type="Proteomes" id="UP000603453">
    <property type="component" value="Unassembled WGS sequence"/>
</dbReference>
<name>A0A8H7VE89_9FUNG</name>
<evidence type="ECO:0000256" key="1">
    <source>
        <dbReference type="SAM" id="Phobius"/>
    </source>
</evidence>
<gene>
    <name evidence="2" type="ORF">INT47_006404</name>
</gene>
<organism evidence="2 3">
    <name type="scientific">Mucor saturninus</name>
    <dbReference type="NCBI Taxonomy" id="64648"/>
    <lineage>
        <taxon>Eukaryota</taxon>
        <taxon>Fungi</taxon>
        <taxon>Fungi incertae sedis</taxon>
        <taxon>Mucoromycota</taxon>
        <taxon>Mucoromycotina</taxon>
        <taxon>Mucoromycetes</taxon>
        <taxon>Mucorales</taxon>
        <taxon>Mucorineae</taxon>
        <taxon>Mucoraceae</taxon>
        <taxon>Mucor</taxon>
    </lineage>
</organism>
<dbReference type="InterPro" id="IPR036514">
    <property type="entry name" value="SGNH_hydro_sf"/>
</dbReference>
<proteinExistence type="predicted"/>
<evidence type="ECO:0008006" key="4">
    <source>
        <dbReference type="Google" id="ProtNLM"/>
    </source>
</evidence>
<dbReference type="AlphaFoldDB" id="A0A8H7VE89"/>
<dbReference type="InterPro" id="IPR038885">
    <property type="entry name" value="PLB1"/>
</dbReference>
<feature type="transmembrane region" description="Helical" evidence="1">
    <location>
        <begin position="53"/>
        <end position="77"/>
    </location>
</feature>
<dbReference type="PANTHER" id="PTHR21325:SF31">
    <property type="entry name" value="GH22081P-RELATED"/>
    <property type="match status" value="1"/>
</dbReference>
<keyword evidence="3" id="KW-1185">Reference proteome</keyword>
<comment type="caution">
    <text evidence="2">The sequence shown here is derived from an EMBL/GenBank/DDBJ whole genome shotgun (WGS) entry which is preliminary data.</text>
</comment>
<dbReference type="Gene3D" id="3.40.50.1110">
    <property type="entry name" value="SGNH hydrolase"/>
    <property type="match status" value="1"/>
</dbReference>
<keyword evidence="1" id="KW-0812">Transmembrane</keyword>
<dbReference type="EMBL" id="JAEPRD010000009">
    <property type="protein sequence ID" value="KAG2211284.1"/>
    <property type="molecule type" value="Genomic_DNA"/>
</dbReference>
<sequence>MFFVKGNSHLLSFSNPLVTSQTEEEDLILLKEELNTPSTTIHHLLYSIDTLPAFLLVASSMSLVAYLYTILLIPIVMTATIPMPNNQTANTTLPSLISCPLLLPRSAPAQNVHDLRPDDIRIVIGLGDSVMAAFAAKGVQNRFLNIENLYENRGISFAMGGDPGVMTMPNILAHYSPSLLGASLGDHIISICFGNQICPDGQYRSSIDVLNAAQSGARSLNINHEIDYIMDELQDLYDAGTAKPTDWKLVTVFIGSNDICHSCTEMTSLPPAFHVNVLAGIERLRTSMTNVLVQIVGMMKVQDIVVQSSNFTSYCQPIKGSTFIGHDHECECSHSDQNRTMMSNLFPAYNTALEGIAQHYQNLTADIDPSFAVVFQPLLVDIMSFPIEAISNIDCFHPSALAHAWLSKMLWNMMFMTPEDKRQTLLFNGNATVYCPTEVDRIKTL</sequence>
<dbReference type="Pfam" id="PF00657">
    <property type="entry name" value="Lipase_GDSL"/>
    <property type="match status" value="1"/>
</dbReference>
<dbReference type="GO" id="GO:0006644">
    <property type="term" value="P:phospholipid metabolic process"/>
    <property type="evidence" value="ECO:0007669"/>
    <property type="project" value="TreeGrafter"/>
</dbReference>
<dbReference type="InterPro" id="IPR001087">
    <property type="entry name" value="GDSL"/>
</dbReference>
<reference evidence="2" key="1">
    <citation type="submission" date="2020-12" db="EMBL/GenBank/DDBJ databases">
        <title>Metabolic potential, ecology and presence of endohyphal bacteria is reflected in genomic diversity of Mucoromycotina.</title>
        <authorList>
            <person name="Muszewska A."/>
            <person name="Okrasinska A."/>
            <person name="Steczkiewicz K."/>
            <person name="Drgas O."/>
            <person name="Orlowska M."/>
            <person name="Perlinska-Lenart U."/>
            <person name="Aleksandrzak-Piekarczyk T."/>
            <person name="Szatraj K."/>
            <person name="Zielenkiewicz U."/>
            <person name="Pilsyk S."/>
            <person name="Malc E."/>
            <person name="Mieczkowski P."/>
            <person name="Kruszewska J.S."/>
            <person name="Biernat P."/>
            <person name="Pawlowska J."/>
        </authorList>
    </citation>
    <scope>NUCLEOTIDE SEQUENCE</scope>
    <source>
        <strain evidence="2">WA0000017839</strain>
    </source>
</reference>